<gene>
    <name evidence="3" type="ordered locus">Plabr_1569</name>
</gene>
<dbReference type="Proteomes" id="UP000006860">
    <property type="component" value="Chromosome"/>
</dbReference>
<dbReference type="EMBL" id="CP002546">
    <property type="protein sequence ID" value="ADY59180.1"/>
    <property type="molecule type" value="Genomic_DNA"/>
</dbReference>
<name>F0SRQ7_RUBBR</name>
<dbReference type="Gene3D" id="2.50.20.10">
    <property type="entry name" value="Lipoprotein localisation LolA/LolB/LppX"/>
    <property type="match status" value="1"/>
</dbReference>
<evidence type="ECO:0000313" key="3">
    <source>
        <dbReference type="EMBL" id="ADY59180.1"/>
    </source>
</evidence>
<evidence type="ECO:0008006" key="5">
    <source>
        <dbReference type="Google" id="ProtNLM"/>
    </source>
</evidence>
<dbReference type="RefSeq" id="WP_013627908.1">
    <property type="nucleotide sequence ID" value="NC_015174.1"/>
</dbReference>
<dbReference type="eggNOG" id="COG2834">
    <property type="taxonomic scope" value="Bacteria"/>
</dbReference>
<sequence length="304" mass="34080">MKSSHPSAVTTLCSLASLVCLAVCTPHAVHAQGNAPAGKAQLNSHPQAAEQQVKIAPELDLILTNWERAGQITQRLEGKHRRYIYDFVFNVEKWSEGEFYYEAPDKGRIDLNEPDGFVAGKVRERNGKPFAIQKDKPERWVCDGTQVVAIDEDRKEYQRIPIPVESRGQNIADGPLPFLFGISKKKIVMRYNITLHDDPAEGGQHDLKAGKIHLRVQPLWQQDAANWQTAEIMLDAKTYLPHAIRLIHPGGNAETVYVFYEVKRNANRGVFALWKGSPFEPKLNGYKELTNVAEGQAVPPPSIK</sequence>
<accession>F0SRQ7</accession>
<evidence type="ECO:0000256" key="2">
    <source>
        <dbReference type="SAM" id="SignalP"/>
    </source>
</evidence>
<dbReference type="CDD" id="cd16325">
    <property type="entry name" value="LolA"/>
    <property type="match status" value="1"/>
</dbReference>
<feature type="chain" id="PRO_5003256610" description="Signal peptide-domain containing protein" evidence="2">
    <location>
        <begin position="32"/>
        <end position="304"/>
    </location>
</feature>
<keyword evidence="4" id="KW-1185">Reference proteome</keyword>
<dbReference type="OrthoDB" id="243478at2"/>
<dbReference type="SUPFAM" id="SSF89392">
    <property type="entry name" value="Prokaryotic lipoproteins and lipoprotein localization factors"/>
    <property type="match status" value="1"/>
</dbReference>
<keyword evidence="1 2" id="KW-0732">Signal</keyword>
<dbReference type="HOGENOM" id="CLU_914940_0_0_0"/>
<proteinExistence type="predicted"/>
<protein>
    <recommendedName>
        <fullName evidence="5">Signal peptide-domain containing protein</fullName>
    </recommendedName>
</protein>
<organism evidence="3 4">
    <name type="scientific">Rubinisphaera brasiliensis (strain ATCC 49424 / DSM 5305 / JCM 21570 / IAM 15109 / NBRC 103401 / IFAM 1448)</name>
    <name type="common">Planctomyces brasiliensis</name>
    <dbReference type="NCBI Taxonomy" id="756272"/>
    <lineage>
        <taxon>Bacteria</taxon>
        <taxon>Pseudomonadati</taxon>
        <taxon>Planctomycetota</taxon>
        <taxon>Planctomycetia</taxon>
        <taxon>Planctomycetales</taxon>
        <taxon>Planctomycetaceae</taxon>
        <taxon>Rubinisphaera</taxon>
    </lineage>
</organism>
<dbReference type="KEGG" id="pbs:Plabr_1569"/>
<dbReference type="InterPro" id="IPR004564">
    <property type="entry name" value="OM_lipoprot_carrier_LolA-like"/>
</dbReference>
<dbReference type="AlphaFoldDB" id="F0SRQ7"/>
<feature type="signal peptide" evidence="2">
    <location>
        <begin position="1"/>
        <end position="31"/>
    </location>
</feature>
<evidence type="ECO:0000313" key="4">
    <source>
        <dbReference type="Proteomes" id="UP000006860"/>
    </source>
</evidence>
<dbReference type="InterPro" id="IPR029046">
    <property type="entry name" value="LolA/LolB/LppX"/>
</dbReference>
<reference evidence="4" key="1">
    <citation type="submission" date="2011-02" db="EMBL/GenBank/DDBJ databases">
        <title>The complete genome of Planctomyces brasiliensis DSM 5305.</title>
        <authorList>
            <person name="Lucas S."/>
            <person name="Copeland A."/>
            <person name="Lapidus A."/>
            <person name="Bruce D."/>
            <person name="Goodwin L."/>
            <person name="Pitluck S."/>
            <person name="Kyrpides N."/>
            <person name="Mavromatis K."/>
            <person name="Pagani I."/>
            <person name="Ivanova N."/>
            <person name="Ovchinnikova G."/>
            <person name="Lu M."/>
            <person name="Detter J.C."/>
            <person name="Han C."/>
            <person name="Land M."/>
            <person name="Hauser L."/>
            <person name="Markowitz V."/>
            <person name="Cheng J.-F."/>
            <person name="Hugenholtz P."/>
            <person name="Woyke T."/>
            <person name="Wu D."/>
            <person name="Tindall B."/>
            <person name="Pomrenke H.G."/>
            <person name="Brambilla E."/>
            <person name="Klenk H.-P."/>
            <person name="Eisen J.A."/>
        </authorList>
    </citation>
    <scope>NUCLEOTIDE SEQUENCE [LARGE SCALE GENOMIC DNA]</scope>
    <source>
        <strain evidence="4">ATCC 49424 / DSM 5305 / JCM 21570 / NBRC 103401 / IFAM 1448</strain>
    </source>
</reference>
<evidence type="ECO:0000256" key="1">
    <source>
        <dbReference type="ARBA" id="ARBA00022729"/>
    </source>
</evidence>